<feature type="chain" id="PRO_5010261864" description="Serine protease K12H4.7" evidence="6">
    <location>
        <begin position="23"/>
        <end position="512"/>
    </location>
</feature>
<proteinExistence type="inferred from homology"/>
<feature type="signal peptide" evidence="6">
    <location>
        <begin position="1"/>
        <end position="22"/>
    </location>
</feature>
<dbReference type="InterPro" id="IPR042269">
    <property type="entry name" value="Ser_carbopepase_S28_SKS"/>
</dbReference>
<comment type="similarity">
    <text evidence="1">Belongs to the peptidase S28 family.</text>
</comment>
<dbReference type="Pfam" id="PF05577">
    <property type="entry name" value="Peptidase_S28"/>
    <property type="match status" value="1"/>
</dbReference>
<dbReference type="Gene3D" id="3.40.50.1820">
    <property type="entry name" value="alpha/beta hydrolase"/>
    <property type="match status" value="1"/>
</dbReference>
<evidence type="ECO:0000256" key="4">
    <source>
        <dbReference type="ARBA" id="ARBA00022801"/>
    </source>
</evidence>
<evidence type="ECO:0000256" key="6">
    <source>
        <dbReference type="SAM" id="SignalP"/>
    </source>
</evidence>
<dbReference type="InParanoid" id="A0A1S0UAQ0"/>
<dbReference type="GO" id="GO:0070008">
    <property type="term" value="F:serine-type exopeptidase activity"/>
    <property type="evidence" value="ECO:0007669"/>
    <property type="project" value="InterPro"/>
</dbReference>
<evidence type="ECO:0000313" key="7">
    <source>
        <dbReference type="EMBL" id="EFO27691.1"/>
    </source>
</evidence>
<keyword evidence="4" id="KW-0378">Hydrolase</keyword>
<dbReference type="KEGG" id="loa:LOAG_00786"/>
<dbReference type="EMBL" id="JH712127">
    <property type="protein sequence ID" value="EFO27691.1"/>
    <property type="molecule type" value="Genomic_DNA"/>
</dbReference>
<evidence type="ECO:0008006" key="8">
    <source>
        <dbReference type="Google" id="ProtNLM"/>
    </source>
</evidence>
<evidence type="ECO:0000256" key="2">
    <source>
        <dbReference type="ARBA" id="ARBA00022670"/>
    </source>
</evidence>
<dbReference type="FunCoup" id="A0A1S0UAQ0">
    <property type="interactions" value="465"/>
</dbReference>
<dbReference type="CTD" id="9938153"/>
<gene>
    <name evidence="7" type="ORF">LOAG_00786</name>
</gene>
<name>A0A1S0UAQ0_LOALO</name>
<dbReference type="GeneID" id="9938153"/>
<dbReference type="InterPro" id="IPR029058">
    <property type="entry name" value="AB_hydrolase_fold"/>
</dbReference>
<sequence>MLPQQFLIICYSLFYRCWSVQGSERPVDRDWRLPLTPQLYLEISHLNNAENAIQHRLPPLSIGRSSLKQKLDHFDNNDGRKWRQFYTHRKSPYQRSDGAVFLIVGGEDGADRAWLTNQGLPYVQLADQINASIFMLEHRFYGSSRPTIDTSIQSLKYLDAKQAVEDIDRFVQEINQREKLTNPKWITFGGSYSGNLAAWAREKHPRSIRAAVASSAPLQAKLNFKDFERQIEKIIEKKDTKCVAVIRKLFQKMRQMSTTHEGRRKLVKIFRLDDSLIRPAVSDKDVANFFLVISNYISFIVMHSGINVKDHRDLLTLDVMCSKLTHSPSLESIRELIGMVMASQGKSSHSAIDIGYNSFLDFMRDERWNTRNAQPRAWLYQNCHEFGHFRTSEEANGLFGGTLPLSFFLARCKDVFGGHFSLENTEKRIAETNEYFGGNQHFQATDVILSNGSDDPWTLLGIYNGTSAIGNFVICIEGTSHVADFYPPSNFDSNALRNAQYKIIRVIEDIVL</sequence>
<dbReference type="PANTHER" id="PTHR11010:SF117">
    <property type="entry name" value="SERINE PROTEASE 16"/>
    <property type="match status" value="1"/>
</dbReference>
<evidence type="ECO:0000256" key="3">
    <source>
        <dbReference type="ARBA" id="ARBA00022729"/>
    </source>
</evidence>
<accession>A0A1S0UAQ0</accession>
<dbReference type="SUPFAM" id="SSF53474">
    <property type="entry name" value="alpha/beta-Hydrolases"/>
    <property type="match status" value="1"/>
</dbReference>
<organism evidence="7">
    <name type="scientific">Loa loa</name>
    <name type="common">Eye worm</name>
    <name type="synonym">Filaria loa</name>
    <dbReference type="NCBI Taxonomy" id="7209"/>
    <lineage>
        <taxon>Eukaryota</taxon>
        <taxon>Metazoa</taxon>
        <taxon>Ecdysozoa</taxon>
        <taxon>Nematoda</taxon>
        <taxon>Chromadorea</taxon>
        <taxon>Rhabditida</taxon>
        <taxon>Spirurina</taxon>
        <taxon>Spiruromorpha</taxon>
        <taxon>Filarioidea</taxon>
        <taxon>Onchocercidae</taxon>
        <taxon>Loa</taxon>
    </lineage>
</organism>
<dbReference type="OMA" id="HYAEHFG"/>
<dbReference type="RefSeq" id="XP_003136374.1">
    <property type="nucleotide sequence ID" value="XM_003136326.2"/>
</dbReference>
<dbReference type="ESTHER" id="loalo-e1fir2">
    <property type="family name" value="Prolylcarboxypeptidase"/>
</dbReference>
<protein>
    <recommendedName>
        <fullName evidence="8">Serine protease K12H4.7</fullName>
    </recommendedName>
</protein>
<evidence type="ECO:0000256" key="5">
    <source>
        <dbReference type="ARBA" id="ARBA00023180"/>
    </source>
</evidence>
<keyword evidence="3 6" id="KW-0732">Signal</keyword>
<dbReference type="Gene3D" id="1.20.120.980">
    <property type="entry name" value="Serine carboxypeptidase S28, SKS domain"/>
    <property type="match status" value="1"/>
</dbReference>
<dbReference type="InterPro" id="IPR008758">
    <property type="entry name" value="Peptidase_S28"/>
</dbReference>
<dbReference type="GO" id="GO:0008239">
    <property type="term" value="F:dipeptidyl-peptidase activity"/>
    <property type="evidence" value="ECO:0007669"/>
    <property type="project" value="TreeGrafter"/>
</dbReference>
<reference evidence="7" key="1">
    <citation type="submission" date="2012-04" db="EMBL/GenBank/DDBJ databases">
        <title>The Genome Sequence of Loa loa.</title>
        <authorList>
            <consortium name="The Broad Institute Genome Sequencing Platform"/>
            <consortium name="Broad Institute Genome Sequencing Center for Infectious Disease"/>
            <person name="Nutman T.B."/>
            <person name="Fink D.L."/>
            <person name="Russ C."/>
            <person name="Young S."/>
            <person name="Zeng Q."/>
            <person name="Gargeya S."/>
            <person name="Alvarado L."/>
            <person name="Berlin A."/>
            <person name="Chapman S.B."/>
            <person name="Chen Z."/>
            <person name="Freedman E."/>
            <person name="Gellesch M."/>
            <person name="Goldberg J."/>
            <person name="Griggs A."/>
            <person name="Gujja S."/>
            <person name="Heilman E.R."/>
            <person name="Heiman D."/>
            <person name="Howarth C."/>
            <person name="Mehta T."/>
            <person name="Neiman D."/>
            <person name="Pearson M."/>
            <person name="Roberts A."/>
            <person name="Saif S."/>
            <person name="Shea T."/>
            <person name="Shenoy N."/>
            <person name="Sisk P."/>
            <person name="Stolte C."/>
            <person name="Sykes S."/>
            <person name="White J."/>
            <person name="Yandava C."/>
            <person name="Haas B."/>
            <person name="Henn M.R."/>
            <person name="Nusbaum C."/>
            <person name="Birren B."/>
        </authorList>
    </citation>
    <scope>NUCLEOTIDE SEQUENCE [LARGE SCALE GENOMIC DNA]</scope>
</reference>
<dbReference type="PANTHER" id="PTHR11010">
    <property type="entry name" value="PROTEASE S28 PRO-X CARBOXYPEPTIDASE-RELATED"/>
    <property type="match status" value="1"/>
</dbReference>
<dbReference type="GO" id="GO:0006508">
    <property type="term" value="P:proteolysis"/>
    <property type="evidence" value="ECO:0007669"/>
    <property type="project" value="UniProtKB-KW"/>
</dbReference>
<keyword evidence="5" id="KW-0325">Glycoprotein</keyword>
<dbReference type="AlphaFoldDB" id="A0A1S0UAQ0"/>
<dbReference type="OrthoDB" id="1735038at2759"/>
<keyword evidence="2" id="KW-0645">Protease</keyword>
<evidence type="ECO:0000256" key="1">
    <source>
        <dbReference type="ARBA" id="ARBA00011079"/>
    </source>
</evidence>